<organism evidence="1">
    <name type="scientific">viral metagenome</name>
    <dbReference type="NCBI Taxonomy" id="1070528"/>
    <lineage>
        <taxon>unclassified sequences</taxon>
        <taxon>metagenomes</taxon>
        <taxon>organismal metagenomes</taxon>
    </lineage>
</organism>
<evidence type="ECO:0000313" key="3">
    <source>
        <dbReference type="EMBL" id="QJA87166.1"/>
    </source>
</evidence>
<dbReference type="EMBL" id="MT144301">
    <property type="protein sequence ID" value="QJA51950.1"/>
    <property type="molecule type" value="Genomic_DNA"/>
</dbReference>
<gene>
    <name evidence="2" type="ORF">MM415A06053_0003</name>
    <name evidence="3" type="ORF">MM415B03040_0004</name>
    <name evidence="1" type="ORF">TM448A02405_0005</name>
</gene>
<dbReference type="AlphaFoldDB" id="A0A6H1ZXL5"/>
<protein>
    <submittedName>
        <fullName evidence="1">Uncharacterized protein</fullName>
    </submittedName>
</protein>
<name>A0A6H1ZXL5_9ZZZZ</name>
<evidence type="ECO:0000313" key="2">
    <source>
        <dbReference type="EMBL" id="QJA68614.1"/>
    </source>
</evidence>
<dbReference type="EMBL" id="MT141633">
    <property type="protein sequence ID" value="QJA68614.1"/>
    <property type="molecule type" value="Genomic_DNA"/>
</dbReference>
<dbReference type="EMBL" id="MT142686">
    <property type="protein sequence ID" value="QJA87166.1"/>
    <property type="molecule type" value="Genomic_DNA"/>
</dbReference>
<sequence>MNKEMKDLLIEARDVLGEYKFTEDGEYNNSEVIILCDKIDEFLKQEGG</sequence>
<evidence type="ECO:0000313" key="1">
    <source>
        <dbReference type="EMBL" id="QJA51950.1"/>
    </source>
</evidence>
<reference evidence="1" key="1">
    <citation type="submission" date="2020-03" db="EMBL/GenBank/DDBJ databases">
        <title>The deep terrestrial virosphere.</title>
        <authorList>
            <person name="Holmfeldt K."/>
            <person name="Nilsson E."/>
            <person name="Simone D."/>
            <person name="Lopez-Fernandez M."/>
            <person name="Wu X."/>
            <person name="de Brujin I."/>
            <person name="Lundin D."/>
            <person name="Andersson A."/>
            <person name="Bertilsson S."/>
            <person name="Dopson M."/>
        </authorList>
    </citation>
    <scope>NUCLEOTIDE SEQUENCE</scope>
    <source>
        <strain evidence="2">MM415A06053</strain>
        <strain evidence="3">MM415B03040</strain>
        <strain evidence="1">TM448A02405</strain>
    </source>
</reference>
<proteinExistence type="predicted"/>
<accession>A0A6H1ZXL5</accession>